<evidence type="ECO:0000313" key="4">
    <source>
        <dbReference type="Proteomes" id="UP001385499"/>
    </source>
</evidence>
<dbReference type="Pfam" id="PF01609">
    <property type="entry name" value="DDE_Tnp_1"/>
    <property type="match status" value="1"/>
</dbReference>
<feature type="domain" description="Transposase IS4-like" evidence="1">
    <location>
        <begin position="92"/>
        <end position="239"/>
    </location>
</feature>
<evidence type="ECO:0000313" key="3">
    <source>
        <dbReference type="EMBL" id="MEJ8475050.1"/>
    </source>
</evidence>
<evidence type="ECO:0000259" key="1">
    <source>
        <dbReference type="Pfam" id="PF01609"/>
    </source>
</evidence>
<dbReference type="NCBIfam" id="NF033580">
    <property type="entry name" value="transpos_IS5_3"/>
    <property type="match status" value="1"/>
</dbReference>
<dbReference type="PANTHER" id="PTHR30007:SF1">
    <property type="entry name" value="BLR1914 PROTEIN"/>
    <property type="match status" value="1"/>
</dbReference>
<protein>
    <submittedName>
        <fullName evidence="3">IS5 family transposase</fullName>
    </submittedName>
</protein>
<dbReference type="InterPro" id="IPR002559">
    <property type="entry name" value="Transposase_11"/>
</dbReference>
<proteinExistence type="predicted"/>
<dbReference type="Pfam" id="PF13340">
    <property type="entry name" value="DUF4096"/>
    <property type="match status" value="1"/>
</dbReference>
<dbReference type="EMBL" id="JBAKIA010000008">
    <property type="protein sequence ID" value="MEJ8475050.1"/>
    <property type="molecule type" value="Genomic_DNA"/>
</dbReference>
<gene>
    <name evidence="3" type="ORF">V6575_13205</name>
</gene>
<accession>A0ABU8TNB4</accession>
<dbReference type="PANTHER" id="PTHR30007">
    <property type="entry name" value="PHP DOMAIN PROTEIN"/>
    <property type="match status" value="1"/>
</dbReference>
<reference evidence="3 4" key="1">
    <citation type="submission" date="2024-02" db="EMBL/GenBank/DDBJ databases">
        <title>Roseibium algae sp. nov., isolated from marine alga (Grateloupia sp.), showing potential in myo-inositol conversion.</title>
        <authorList>
            <person name="Wang Y."/>
        </authorList>
    </citation>
    <scope>NUCLEOTIDE SEQUENCE [LARGE SCALE GENOMIC DNA]</scope>
    <source>
        <strain evidence="3 4">H3510</strain>
    </source>
</reference>
<evidence type="ECO:0000259" key="2">
    <source>
        <dbReference type="Pfam" id="PF13340"/>
    </source>
</evidence>
<dbReference type="Proteomes" id="UP001385499">
    <property type="component" value="Unassembled WGS sequence"/>
</dbReference>
<name>A0ABU8TNB4_9HYPH</name>
<dbReference type="RefSeq" id="WP_340274926.1">
    <property type="nucleotide sequence ID" value="NZ_JBAKIA010000008.1"/>
</dbReference>
<organism evidence="3 4">
    <name type="scientific">Roseibium algae</name>
    <dbReference type="NCBI Taxonomy" id="3123038"/>
    <lineage>
        <taxon>Bacteria</taxon>
        <taxon>Pseudomonadati</taxon>
        <taxon>Pseudomonadota</taxon>
        <taxon>Alphaproteobacteria</taxon>
        <taxon>Hyphomicrobiales</taxon>
        <taxon>Stappiaceae</taxon>
        <taxon>Roseibium</taxon>
    </lineage>
</organism>
<keyword evidence="4" id="KW-1185">Reference proteome</keyword>
<dbReference type="InterPro" id="IPR025161">
    <property type="entry name" value="IS402-like_dom"/>
</dbReference>
<comment type="caution">
    <text evidence="3">The sequence shown here is derived from an EMBL/GenBank/DDBJ whole genome shotgun (WGS) entry which is preliminary data.</text>
</comment>
<feature type="domain" description="Insertion element IS402-like" evidence="2">
    <location>
        <begin position="8"/>
        <end position="79"/>
    </location>
</feature>
<sequence>MSDGCFWLRDEQFSKLQPLLPTNTRGKPRVDDRRVISGIVRVLKSGGRWIDAPDVYGPRKTLYNRFVRWSEKGVWTGIFDTLSQTGGAALEVMIDSTAVRAHRVAHGGKGGAQAHALGRARGGPGTKIHALSDNKGRPIAFHLTGANVSDFTGAEALLPLVPTNGVLHGDKGYDSDRIRRTVEARGSLPNIPPRKTRKWKNCFSPYLYRSRNVIERMFGRFKEFRRISTRYDRNAKNFMSSLCLAATVCYWL</sequence>